<name>A0A2P6PYB3_ROSCH</name>
<organism evidence="3 4">
    <name type="scientific">Rosa chinensis</name>
    <name type="common">China rose</name>
    <dbReference type="NCBI Taxonomy" id="74649"/>
    <lineage>
        <taxon>Eukaryota</taxon>
        <taxon>Viridiplantae</taxon>
        <taxon>Streptophyta</taxon>
        <taxon>Embryophyta</taxon>
        <taxon>Tracheophyta</taxon>
        <taxon>Spermatophyta</taxon>
        <taxon>Magnoliopsida</taxon>
        <taxon>eudicotyledons</taxon>
        <taxon>Gunneridae</taxon>
        <taxon>Pentapetalae</taxon>
        <taxon>rosids</taxon>
        <taxon>fabids</taxon>
        <taxon>Rosales</taxon>
        <taxon>Rosaceae</taxon>
        <taxon>Rosoideae</taxon>
        <taxon>Rosoideae incertae sedis</taxon>
        <taxon>Rosa</taxon>
    </lineage>
</organism>
<dbReference type="InterPro" id="IPR011992">
    <property type="entry name" value="EF-hand-dom_pair"/>
</dbReference>
<dbReference type="PROSITE" id="PS50222">
    <property type="entry name" value="EF_HAND_2"/>
    <property type="match status" value="1"/>
</dbReference>
<keyword evidence="4" id="KW-1185">Reference proteome</keyword>
<proteinExistence type="predicted"/>
<reference evidence="3 4" key="1">
    <citation type="journal article" date="2018" name="Nat. Genet.">
        <title>The Rosa genome provides new insights in the design of modern roses.</title>
        <authorList>
            <person name="Bendahmane M."/>
        </authorList>
    </citation>
    <scope>NUCLEOTIDE SEQUENCE [LARGE SCALE GENOMIC DNA]</scope>
    <source>
        <strain evidence="4">cv. Old Blush</strain>
    </source>
</reference>
<dbReference type="EMBL" id="PDCK01000044">
    <property type="protein sequence ID" value="PRQ26913.1"/>
    <property type="molecule type" value="Genomic_DNA"/>
</dbReference>
<evidence type="ECO:0000259" key="2">
    <source>
        <dbReference type="PROSITE" id="PS50222"/>
    </source>
</evidence>
<dbReference type="GO" id="GO:0005509">
    <property type="term" value="F:calcium ion binding"/>
    <property type="evidence" value="ECO:0007669"/>
    <property type="project" value="InterPro"/>
</dbReference>
<dbReference type="STRING" id="74649.A0A2P6PYB3"/>
<accession>A0A2P6PYB3</accession>
<gene>
    <name evidence="3" type="ORF">RchiOBHm_Chr6g0299731</name>
</gene>
<feature type="domain" description="EF-hand" evidence="2">
    <location>
        <begin position="45"/>
        <end position="80"/>
    </location>
</feature>
<dbReference type="Proteomes" id="UP000238479">
    <property type="component" value="Chromosome 6"/>
</dbReference>
<dbReference type="AlphaFoldDB" id="A0A2P6PYB3"/>
<evidence type="ECO:0000313" key="3">
    <source>
        <dbReference type="EMBL" id="PRQ26913.1"/>
    </source>
</evidence>
<feature type="compositionally biased region" description="Basic and acidic residues" evidence="1">
    <location>
        <begin position="19"/>
        <end position="28"/>
    </location>
</feature>
<dbReference type="SUPFAM" id="SSF47473">
    <property type="entry name" value="EF-hand"/>
    <property type="match status" value="1"/>
</dbReference>
<dbReference type="Gene3D" id="1.10.238.10">
    <property type="entry name" value="EF-hand"/>
    <property type="match status" value="1"/>
</dbReference>
<comment type="caution">
    <text evidence="3">The sequence shown here is derived from an EMBL/GenBank/DDBJ whole genome shotgun (WGS) entry which is preliminary data.</text>
</comment>
<protein>
    <submittedName>
        <fullName evidence="3">Putative EF-hand domain pair protein</fullName>
    </submittedName>
</protein>
<feature type="region of interest" description="Disordered" evidence="1">
    <location>
        <begin position="1"/>
        <end position="44"/>
    </location>
</feature>
<dbReference type="Gramene" id="PRQ26913">
    <property type="protein sequence ID" value="PRQ26913"/>
    <property type="gene ID" value="RchiOBHm_Chr6g0299731"/>
</dbReference>
<evidence type="ECO:0000256" key="1">
    <source>
        <dbReference type="SAM" id="MobiDB-lite"/>
    </source>
</evidence>
<dbReference type="InterPro" id="IPR002048">
    <property type="entry name" value="EF_hand_dom"/>
</dbReference>
<sequence>MKPWKGYYHSDPGPTQIHSRQEEADRPLRLQTLPGVDGDAHEASPFNHQLRNTFKVLDKDATYFVSVSELRHILTSIGEKLEVFPKNFGAGVVVGGASRNALA</sequence>
<evidence type="ECO:0000313" key="4">
    <source>
        <dbReference type="Proteomes" id="UP000238479"/>
    </source>
</evidence>